<dbReference type="CDD" id="cd16027">
    <property type="entry name" value="SGSH"/>
    <property type="match status" value="1"/>
</dbReference>
<dbReference type="SUPFAM" id="SSF53649">
    <property type="entry name" value="Alkaline phosphatase-like"/>
    <property type="match status" value="1"/>
</dbReference>
<dbReference type="Proteomes" id="UP000316778">
    <property type="component" value="Unassembled WGS sequence"/>
</dbReference>
<proteinExistence type="inferred from homology"/>
<sequence>MLKIPLKNQAPLRHLKNSHPVLILVAWLCCGISPAFSQNKPNVVIFIADDLNQQDIGCYGNSDVSTPNMDRLAAEGMRFNRAYAATPMCAPSRSVMFTGLYPFRNGSQMNHFTVRPHTRNLPQFLQQLGYRVVISGKTDVFPLHNFPFEKIGKAFGQYFPVANRLDRKKETVQMIGQHFKERPEQPICLIVAPWVPHVPWFPNRDFDPGKLKVPDYLADTKATRKALAAYYQSIGAADKMLGEVLQAVDKAGQKNNTVVMCISDQGAQFPSAKWSAYDQGLRVPLIVRWPGKVAAGSVSDALVSLVDLTPTLVDLGGGKEVEGLDGRSFKEVLLNKTKAHHSYIFAETSMEPHFWYNYTPARTIITADGFHYIRNYHPGARFITHIDKVEQNEFYFDSWVAAAETDPRARMLLHRYSYHPPEELFDLNTDRNEFNNLAADPAYHSKVKELEALLDKELQRQGETDAMILEGPLPQFFDQGYAIRQNMGASSLSFNKKRWNPDTLIITAYLDGMDKGGVVCDYFNNFKLYAYQHQVGLVLANGATVTSRPLQADQGHLIFRLSREGDLEIRLNRQVILKETLQGDLTKIKGGYVTCGKIQGEELAGKLQPYEGKITDLRFTMNELSRMP</sequence>
<dbReference type="PROSITE" id="PS00523">
    <property type="entry name" value="SULFATASE_1"/>
    <property type="match status" value="1"/>
</dbReference>
<dbReference type="InterPro" id="IPR000917">
    <property type="entry name" value="Sulfatase_N"/>
</dbReference>
<gene>
    <name evidence="4" type="ORF">LX66_4093</name>
</gene>
<dbReference type="AlphaFoldDB" id="A0A562T0J9"/>
<comment type="caution">
    <text evidence="4">The sequence shown here is derived from an EMBL/GenBank/DDBJ whole genome shotgun (WGS) entry which is preliminary data.</text>
</comment>
<dbReference type="GO" id="GO:0016787">
    <property type="term" value="F:hydrolase activity"/>
    <property type="evidence" value="ECO:0007669"/>
    <property type="project" value="UniProtKB-KW"/>
</dbReference>
<reference evidence="4 5" key="1">
    <citation type="journal article" date="2013" name="Stand. Genomic Sci.">
        <title>Genomic Encyclopedia of Type Strains, Phase I: The one thousand microbial genomes (KMG-I) project.</title>
        <authorList>
            <person name="Kyrpides N.C."/>
            <person name="Woyke T."/>
            <person name="Eisen J.A."/>
            <person name="Garrity G."/>
            <person name="Lilburn T.G."/>
            <person name="Beck B.J."/>
            <person name="Whitman W.B."/>
            <person name="Hugenholtz P."/>
            <person name="Klenk H.P."/>
        </authorList>
    </citation>
    <scope>NUCLEOTIDE SEQUENCE [LARGE SCALE GENOMIC DNA]</scope>
    <source>
        <strain evidence="4 5">DSM 13484</strain>
    </source>
</reference>
<dbReference type="PANTHER" id="PTHR43751:SF1">
    <property type="entry name" value="SULFATASE ATSG-RELATED"/>
    <property type="match status" value="1"/>
</dbReference>
<evidence type="ECO:0000313" key="4">
    <source>
        <dbReference type="EMBL" id="TWI86828.1"/>
    </source>
</evidence>
<feature type="domain" description="Sulfatase N-terminal" evidence="3">
    <location>
        <begin position="41"/>
        <end position="317"/>
    </location>
</feature>
<dbReference type="InterPro" id="IPR052701">
    <property type="entry name" value="GAG_Ulvan_Degrading_Sulfatases"/>
</dbReference>
<protein>
    <submittedName>
        <fullName evidence="4">Arylsulfatase A-like enzyme</fullName>
    </submittedName>
</protein>
<evidence type="ECO:0000313" key="5">
    <source>
        <dbReference type="Proteomes" id="UP000316778"/>
    </source>
</evidence>
<keyword evidence="2" id="KW-0378">Hydrolase</keyword>
<evidence type="ECO:0000256" key="2">
    <source>
        <dbReference type="ARBA" id="ARBA00022801"/>
    </source>
</evidence>
<keyword evidence="5" id="KW-1185">Reference proteome</keyword>
<evidence type="ECO:0000259" key="3">
    <source>
        <dbReference type="Pfam" id="PF00884"/>
    </source>
</evidence>
<name>A0A562T0J9_CHIJA</name>
<comment type="similarity">
    <text evidence="1">Belongs to the sulfatase family.</text>
</comment>
<dbReference type="PANTHER" id="PTHR43751">
    <property type="entry name" value="SULFATASE"/>
    <property type="match status" value="1"/>
</dbReference>
<dbReference type="RefSeq" id="WP_145716939.1">
    <property type="nucleotide sequence ID" value="NZ_BAAAFY010000004.1"/>
</dbReference>
<accession>A0A562T0J9</accession>
<dbReference type="InterPro" id="IPR024607">
    <property type="entry name" value="Sulfatase_CS"/>
</dbReference>
<evidence type="ECO:0000256" key="1">
    <source>
        <dbReference type="ARBA" id="ARBA00008779"/>
    </source>
</evidence>
<organism evidence="4 5">
    <name type="scientific">Chitinophaga japonensis</name>
    <name type="common">Flexibacter japonensis</name>
    <dbReference type="NCBI Taxonomy" id="104662"/>
    <lineage>
        <taxon>Bacteria</taxon>
        <taxon>Pseudomonadati</taxon>
        <taxon>Bacteroidota</taxon>
        <taxon>Chitinophagia</taxon>
        <taxon>Chitinophagales</taxon>
        <taxon>Chitinophagaceae</taxon>
        <taxon>Chitinophaga</taxon>
    </lineage>
</organism>
<dbReference type="EMBL" id="VLLG01000004">
    <property type="protein sequence ID" value="TWI86828.1"/>
    <property type="molecule type" value="Genomic_DNA"/>
</dbReference>
<dbReference type="InterPro" id="IPR017850">
    <property type="entry name" value="Alkaline_phosphatase_core_sf"/>
</dbReference>
<dbReference type="Pfam" id="PF00884">
    <property type="entry name" value="Sulfatase"/>
    <property type="match status" value="1"/>
</dbReference>
<dbReference type="OrthoDB" id="975025at2"/>
<dbReference type="Gene3D" id="3.40.720.10">
    <property type="entry name" value="Alkaline Phosphatase, subunit A"/>
    <property type="match status" value="1"/>
</dbReference>